<dbReference type="InterPro" id="IPR002052">
    <property type="entry name" value="DNA_methylase_N6_adenine_CS"/>
</dbReference>
<dbReference type="EC" id="2.1.1.72" evidence="1"/>
<name>A0A7C1CDD0_9CREN</name>
<proteinExistence type="predicted"/>
<accession>A0A7C1CDD0</accession>
<evidence type="ECO:0000259" key="6">
    <source>
        <dbReference type="Pfam" id="PF07669"/>
    </source>
</evidence>
<dbReference type="Gene3D" id="3.40.50.150">
    <property type="entry name" value="Vaccinia Virus protein VP39"/>
    <property type="match status" value="1"/>
</dbReference>
<organism evidence="7">
    <name type="scientific">Thermofilum adornatum</name>
    <dbReference type="NCBI Taxonomy" id="1365176"/>
    <lineage>
        <taxon>Archaea</taxon>
        <taxon>Thermoproteota</taxon>
        <taxon>Thermoprotei</taxon>
        <taxon>Thermofilales</taxon>
        <taxon>Thermofilaceae</taxon>
        <taxon>Thermofilum</taxon>
    </lineage>
</organism>
<evidence type="ECO:0000256" key="1">
    <source>
        <dbReference type="ARBA" id="ARBA00011900"/>
    </source>
</evidence>
<dbReference type="GO" id="GO:0009007">
    <property type="term" value="F:site-specific DNA-methyltransferase (adenine-specific) activity"/>
    <property type="evidence" value="ECO:0007669"/>
    <property type="project" value="UniProtKB-EC"/>
</dbReference>
<gene>
    <name evidence="7" type="ORF">ENN26_06290</name>
</gene>
<keyword evidence="2" id="KW-0489">Methyltransferase</keyword>
<evidence type="ECO:0000256" key="3">
    <source>
        <dbReference type="ARBA" id="ARBA00022679"/>
    </source>
</evidence>
<keyword evidence="4" id="KW-0949">S-adenosyl-L-methionine</keyword>
<comment type="catalytic activity">
    <reaction evidence="5">
        <text>a 2'-deoxyadenosine in DNA + S-adenosyl-L-methionine = an N(6)-methyl-2'-deoxyadenosine in DNA + S-adenosyl-L-homocysteine + H(+)</text>
        <dbReference type="Rhea" id="RHEA:15197"/>
        <dbReference type="Rhea" id="RHEA-COMP:12418"/>
        <dbReference type="Rhea" id="RHEA-COMP:12419"/>
        <dbReference type="ChEBI" id="CHEBI:15378"/>
        <dbReference type="ChEBI" id="CHEBI:57856"/>
        <dbReference type="ChEBI" id="CHEBI:59789"/>
        <dbReference type="ChEBI" id="CHEBI:90615"/>
        <dbReference type="ChEBI" id="CHEBI:90616"/>
        <dbReference type="EC" id="2.1.1.72"/>
    </reaction>
</comment>
<dbReference type="PANTHER" id="PTHR33841">
    <property type="entry name" value="DNA METHYLTRANSFERASE YEEA-RELATED"/>
    <property type="match status" value="1"/>
</dbReference>
<evidence type="ECO:0000256" key="2">
    <source>
        <dbReference type="ARBA" id="ARBA00022603"/>
    </source>
</evidence>
<dbReference type="PANTHER" id="PTHR33841:SF4">
    <property type="entry name" value="RESTRICTION MODIFICATION SYSTEM DNA SPECIFICITY DOMAIN"/>
    <property type="match status" value="1"/>
</dbReference>
<dbReference type="AlphaFoldDB" id="A0A7C1CDD0"/>
<evidence type="ECO:0000256" key="4">
    <source>
        <dbReference type="ARBA" id="ARBA00022691"/>
    </source>
</evidence>
<dbReference type="PROSITE" id="PS00092">
    <property type="entry name" value="N6_MTASE"/>
    <property type="match status" value="1"/>
</dbReference>
<evidence type="ECO:0000313" key="7">
    <source>
        <dbReference type="EMBL" id="HDP15362.1"/>
    </source>
</evidence>
<dbReference type="GO" id="GO:0003676">
    <property type="term" value="F:nucleic acid binding"/>
    <property type="evidence" value="ECO:0007669"/>
    <property type="project" value="InterPro"/>
</dbReference>
<dbReference type="InterPro" id="IPR029063">
    <property type="entry name" value="SAM-dependent_MTases_sf"/>
</dbReference>
<protein>
    <recommendedName>
        <fullName evidence="1">site-specific DNA-methyltransferase (adenine-specific)</fullName>
        <ecNumber evidence="1">2.1.1.72</ecNumber>
    </recommendedName>
</protein>
<reference evidence="7" key="1">
    <citation type="journal article" date="2020" name="mSystems">
        <title>Genome- and Community-Level Interaction Insights into Carbon Utilization and Element Cycling Functions of Hydrothermarchaeota in Hydrothermal Sediment.</title>
        <authorList>
            <person name="Zhou Z."/>
            <person name="Liu Y."/>
            <person name="Xu W."/>
            <person name="Pan J."/>
            <person name="Luo Z.H."/>
            <person name="Li M."/>
        </authorList>
    </citation>
    <scope>NUCLEOTIDE SEQUENCE [LARGE SCALE GENOMIC DNA]</scope>
    <source>
        <strain evidence="7">SpSt-116</strain>
    </source>
</reference>
<feature type="domain" description="Type II methyltransferase M.TaqI-like" evidence="6">
    <location>
        <begin position="491"/>
        <end position="751"/>
    </location>
</feature>
<dbReference type="EMBL" id="DSAY01000112">
    <property type="protein sequence ID" value="HDP15362.1"/>
    <property type="molecule type" value="Genomic_DNA"/>
</dbReference>
<keyword evidence="3" id="KW-0808">Transferase</keyword>
<dbReference type="SUPFAM" id="SSF53335">
    <property type="entry name" value="S-adenosyl-L-methionine-dependent methyltransferases"/>
    <property type="match status" value="1"/>
</dbReference>
<dbReference type="Pfam" id="PF07669">
    <property type="entry name" value="Eco57I"/>
    <property type="match status" value="1"/>
</dbReference>
<comment type="caution">
    <text evidence="7">The sequence shown here is derived from an EMBL/GenBank/DDBJ whole genome shotgun (WGS) entry which is preliminary data.</text>
</comment>
<dbReference type="GO" id="GO:0006304">
    <property type="term" value="P:DNA modification"/>
    <property type="evidence" value="ECO:0007669"/>
    <property type="project" value="InterPro"/>
</dbReference>
<dbReference type="PRINTS" id="PR00507">
    <property type="entry name" value="N12N6MTFRASE"/>
</dbReference>
<dbReference type="GO" id="GO:0032259">
    <property type="term" value="P:methylation"/>
    <property type="evidence" value="ECO:0007669"/>
    <property type="project" value="UniProtKB-KW"/>
</dbReference>
<evidence type="ECO:0000256" key="5">
    <source>
        <dbReference type="ARBA" id="ARBA00047942"/>
    </source>
</evidence>
<sequence length="1193" mass="137387">MFFTCCSVYVNMGSSAVEAVRINLQEVANRISEVARRVELVNGSEEDLKVGVEKVLEQSVWRELGVPPPRYEYPLKGLRGAVVKHYRVDAIYGLTIFEYKVPGTLGRVGERERAVERLRSEYIPALLNDSEVKKIIEGIRAEKLSPRIAGVLLDGYNILFIYYNVDTGEFNVDPPDKPYSVDSESVRKLISIVLASYKKRLDAKALASVFGFHSSVAQRAVRTFYNALQSPHSEKTYTFFEEWKKNISYAYPLSGEELRKIALNYGFSREEVEKIDGVKLFYAIQTYYAFILKLIAAEVVARFYDSSANFYIQRLRRKDLDLKQELANLESGFVYKWRGIKNFLEGELFGWYIEEWSKEISEAVRLVIEKLDEFDAETLAHDLSAARDVFKILYEELVPREEVRRYLGIYTTPDWLAELILDELGLNENGLAEMETKGINPLDIKILDPGVGTGTFLSLVIQRLAFYLNKKYKGKIDADIARNALLSITRNVIGFDIDALALLTAKTNYILALKATGLLDHKGNEEIEIPIYMVNSILTVEELKDKLTEKVDEHGKYVYVEVVKIPTAVGEFILPLKFVETVNIDEFLLEVALLLQRDLPSNNPQVQETFKKYIAGDLEENEVKAWLSILGRFYDSLLELKSKGNDSFWINRIRDYFTSKKFKGKFDYVVGNPPWIVYRNLTNPLYQEKIKDLVTKHYRLVTEEHLITHLEIATLFFVRSMDLYLKDNGRIGFVLPRSIFSSDQHDKIRKGKVENPIRTLRIDYRILKIIDCEDVEPLFYVPACALIAVKGNNTSYPVDAIVVRGRLPRERHKIIPLGDAMKDGYLTYTTEKLYLNTLGSRTWLDYKLLKIPQEKSYYYKYFKQGATIVPQACWFVDIIEKHENQVIVTTGRRVKLRGKLEIEIPPLPVETSFIYGVLTSAEVMPFCHLPPTIAVLPLLAPEKRKQEEETRRSFQLLTREMALEKGFYNLANWLKKTEDVWNQSRGLKLAKASIYEWLDWQHKLSSQDPSAKYRVVYLRSGTNLAATVVDMNKILKENPLLNGVIIESTLYHYETKNLDEAYYLVAFLNSNVLDELIKPMQSKGEFGERDIHKKPLEFPIEKFNSKKTIHKKLSSLGEKATSKAFNLLPIVLANHGYDKKLEERGVLMPQEVATIRRDIRSRLKDIIEEIDDLVREILLNDDDPSLDKFLSQG</sequence>
<dbReference type="InterPro" id="IPR050953">
    <property type="entry name" value="N4_N6_ade-DNA_methylase"/>
</dbReference>
<dbReference type="InterPro" id="IPR011639">
    <property type="entry name" value="MethylTrfase_TaqI-like_dom"/>
</dbReference>